<dbReference type="InterPro" id="IPR052125">
    <property type="entry name" value="KLHDC10"/>
</dbReference>
<reference evidence="5 6" key="1">
    <citation type="submission" date="2015-01" db="EMBL/GenBank/DDBJ databases">
        <title>Evolution of Trichinella species and genotypes.</title>
        <authorList>
            <person name="Korhonen P.K."/>
            <person name="Edoardo P."/>
            <person name="Giuseppe L.R."/>
            <person name="Gasser R.B."/>
        </authorList>
    </citation>
    <scope>NUCLEOTIDE SEQUENCE [LARGE SCALE GENOMIC DNA]</scope>
    <source>
        <strain evidence="5">ISS470</strain>
    </source>
</reference>
<dbReference type="Pfam" id="PF24681">
    <property type="entry name" value="Kelch_KLHDC2_KLHL20_DRC7"/>
    <property type="match status" value="1"/>
</dbReference>
<dbReference type="EMBL" id="JYDT01000051">
    <property type="protein sequence ID" value="KRY87746.1"/>
    <property type="molecule type" value="Genomic_DNA"/>
</dbReference>
<comment type="caution">
    <text evidence="5">The sequence shown here is derived from an EMBL/GenBank/DDBJ whole genome shotgun (WGS) entry which is preliminary data.</text>
</comment>
<sequence length="462" mass="53311">MAVNDDNAPERMYTTTDRMLTTGKLSEQFYQVVMTTSHFNGTFFFRINQSISQCDAPLLVRHLNRIDHPKTVEPEPTKKQSIFKFQKLQAKPVPEYFRILNNDFLSTSAEKMIPCCRGSHRLISFDNYVFSFGGYCPSGLNTGKMSNAALKEIWKFNLLTNIWTRIEPIGNMPDHVISMTASVYRKHVILFGGTALPLGYRLSNEVYIFSLITMKFEKLNIIGNKPIPRYQHAMCIYEDVLYVHGGLNDEYVDGELYAMNLKDFNNLKWSSLNPSKKMPMFGHTMFGYNKCIYLVCKSGPFDNISYLTFFNLKSNTWNKITLHPDERHGYPIARTMHNQSEFENCIYICGGFNFTLLNDAWKLDLKTFTWHKLPCNLPVKCCFHGSTITSDGSWIVFGGNHNTLHSEVRSNTIYRCRLKIPSLRTLAIQEYIKSNPGVQFLPPVLNRYNGVPTDMIKWIENK</sequence>
<dbReference type="Proteomes" id="UP000054995">
    <property type="component" value="Unassembled WGS sequence"/>
</dbReference>
<dbReference type="AlphaFoldDB" id="A0A0V1FP47"/>
<dbReference type="PANTHER" id="PTHR46428">
    <property type="entry name" value="KELCH DOMAIN-CONTAINING PROTEIN 10"/>
    <property type="match status" value="1"/>
</dbReference>
<keyword evidence="1" id="KW-0880">Kelch repeat</keyword>
<dbReference type="InterPro" id="IPR006652">
    <property type="entry name" value="Kelch_1"/>
</dbReference>
<dbReference type="Pfam" id="PF01344">
    <property type="entry name" value="Kelch_1"/>
    <property type="match status" value="1"/>
</dbReference>
<dbReference type="SMART" id="SM00612">
    <property type="entry name" value="Kelch"/>
    <property type="match status" value="1"/>
</dbReference>
<gene>
    <name evidence="5" type="primary">KLHDC10</name>
    <name evidence="5" type="ORF">T4D_4194</name>
</gene>
<dbReference type="SUPFAM" id="SSF117281">
    <property type="entry name" value="Kelch motif"/>
    <property type="match status" value="1"/>
</dbReference>
<organism evidence="5 6">
    <name type="scientific">Trichinella pseudospiralis</name>
    <name type="common">Parasitic roundworm</name>
    <dbReference type="NCBI Taxonomy" id="6337"/>
    <lineage>
        <taxon>Eukaryota</taxon>
        <taxon>Metazoa</taxon>
        <taxon>Ecdysozoa</taxon>
        <taxon>Nematoda</taxon>
        <taxon>Enoplea</taxon>
        <taxon>Dorylaimia</taxon>
        <taxon>Trichinellida</taxon>
        <taxon>Trichinellidae</taxon>
        <taxon>Trichinella</taxon>
    </lineage>
</organism>
<dbReference type="InterPro" id="IPR015915">
    <property type="entry name" value="Kelch-typ_b-propeller"/>
</dbReference>
<dbReference type="PANTHER" id="PTHR46428:SF1">
    <property type="entry name" value="KELCH DOMAIN-CONTAINING PROTEIN 10"/>
    <property type="match status" value="1"/>
</dbReference>
<keyword evidence="6" id="KW-1185">Reference proteome</keyword>
<evidence type="ECO:0000313" key="6">
    <source>
        <dbReference type="Proteomes" id="UP000054995"/>
    </source>
</evidence>
<dbReference type="GO" id="GO:0032874">
    <property type="term" value="P:positive regulation of stress-activated MAPK cascade"/>
    <property type="evidence" value="ECO:0007669"/>
    <property type="project" value="TreeGrafter"/>
</dbReference>
<keyword evidence="2" id="KW-0677">Repeat</keyword>
<name>A0A0V1FP47_TRIPS</name>
<proteinExistence type="inferred from homology"/>
<evidence type="ECO:0000313" key="5">
    <source>
        <dbReference type="EMBL" id="KRY87746.1"/>
    </source>
</evidence>
<protein>
    <recommendedName>
        <fullName evidence="4">Kelch domain-containing protein 10</fullName>
    </recommendedName>
</protein>
<accession>A0A0V1FP47</accession>
<evidence type="ECO:0000256" key="4">
    <source>
        <dbReference type="ARBA" id="ARBA00041041"/>
    </source>
</evidence>
<dbReference type="OrthoDB" id="5913521at2759"/>
<evidence type="ECO:0000256" key="1">
    <source>
        <dbReference type="ARBA" id="ARBA00022441"/>
    </source>
</evidence>
<evidence type="ECO:0000256" key="3">
    <source>
        <dbReference type="ARBA" id="ARBA00038487"/>
    </source>
</evidence>
<evidence type="ECO:0000256" key="2">
    <source>
        <dbReference type="ARBA" id="ARBA00022737"/>
    </source>
</evidence>
<comment type="similarity">
    <text evidence="3">Belongs to the KLHDC10 family.</text>
</comment>
<dbReference type="Gene3D" id="2.120.10.80">
    <property type="entry name" value="Kelch-type beta propeller"/>
    <property type="match status" value="2"/>
</dbReference>